<organism evidence="2 3">
    <name type="scientific">Paramecium tetraurelia</name>
    <dbReference type="NCBI Taxonomy" id="5888"/>
    <lineage>
        <taxon>Eukaryota</taxon>
        <taxon>Sar</taxon>
        <taxon>Alveolata</taxon>
        <taxon>Ciliophora</taxon>
        <taxon>Intramacronucleata</taxon>
        <taxon>Oligohymenophorea</taxon>
        <taxon>Peniculida</taxon>
        <taxon>Parameciidae</taxon>
        <taxon>Paramecium</taxon>
    </lineage>
</organism>
<feature type="region of interest" description="Disordered" evidence="1">
    <location>
        <begin position="28"/>
        <end position="58"/>
    </location>
</feature>
<name>A0C4F4_PARTE</name>
<evidence type="ECO:0000313" key="3">
    <source>
        <dbReference type="Proteomes" id="UP000000600"/>
    </source>
</evidence>
<dbReference type="KEGG" id="ptm:GSPATT00035151001"/>
<feature type="compositionally biased region" description="Polar residues" evidence="1">
    <location>
        <begin position="34"/>
        <end position="58"/>
    </location>
</feature>
<dbReference type="GeneID" id="5018853"/>
<gene>
    <name evidence="2" type="ORF">GSPATT00035151001</name>
</gene>
<protein>
    <recommendedName>
        <fullName evidence="4">J domain-containing protein</fullName>
    </recommendedName>
</protein>
<dbReference type="HOGENOM" id="CLU_1528075_0_0_1"/>
<dbReference type="Proteomes" id="UP000000600">
    <property type="component" value="Unassembled WGS sequence"/>
</dbReference>
<evidence type="ECO:0008006" key="4">
    <source>
        <dbReference type="Google" id="ProtNLM"/>
    </source>
</evidence>
<reference evidence="2 3" key="1">
    <citation type="journal article" date="2006" name="Nature">
        <title>Global trends of whole-genome duplications revealed by the ciliate Paramecium tetraurelia.</title>
        <authorList>
            <consortium name="Genoscope"/>
            <person name="Aury J.-M."/>
            <person name="Jaillon O."/>
            <person name="Duret L."/>
            <person name="Noel B."/>
            <person name="Jubin C."/>
            <person name="Porcel B.M."/>
            <person name="Segurens B."/>
            <person name="Daubin V."/>
            <person name="Anthouard V."/>
            <person name="Aiach N."/>
            <person name="Arnaiz O."/>
            <person name="Billaut A."/>
            <person name="Beisson J."/>
            <person name="Blanc I."/>
            <person name="Bouhouche K."/>
            <person name="Camara F."/>
            <person name="Duharcourt S."/>
            <person name="Guigo R."/>
            <person name="Gogendeau D."/>
            <person name="Katinka M."/>
            <person name="Keller A.-M."/>
            <person name="Kissmehl R."/>
            <person name="Klotz C."/>
            <person name="Koll F."/>
            <person name="Le Moue A."/>
            <person name="Lepere C."/>
            <person name="Malinsky S."/>
            <person name="Nowacki M."/>
            <person name="Nowak J.K."/>
            <person name="Plattner H."/>
            <person name="Poulain J."/>
            <person name="Ruiz F."/>
            <person name="Serrano V."/>
            <person name="Zagulski M."/>
            <person name="Dessen P."/>
            <person name="Betermier M."/>
            <person name="Weissenbach J."/>
            <person name="Scarpelli C."/>
            <person name="Schachter V."/>
            <person name="Sperling L."/>
            <person name="Meyer E."/>
            <person name="Cohen J."/>
            <person name="Wincker P."/>
        </authorList>
    </citation>
    <scope>NUCLEOTIDE SEQUENCE [LARGE SCALE GENOMIC DNA]</scope>
    <source>
        <strain evidence="2 3">Stock d4-2</strain>
    </source>
</reference>
<accession>A0C4F4</accession>
<dbReference type="AlphaFoldDB" id="A0C4F4"/>
<dbReference type="EMBL" id="CT868040">
    <property type="protein sequence ID" value="CAK65671.1"/>
    <property type="molecule type" value="Genomic_DNA"/>
</dbReference>
<dbReference type="InParanoid" id="A0C4F4"/>
<proteinExistence type="predicted"/>
<sequence length="197" mass="23277">MQFISIEVILYKFFISFSIILCNQIQPPKKDTQRGSFVANTPLSPRSQTSRKSSLMNRQSFEQQELYSSRRIGLNLKDPQKVEEMIKIRQQRLPRKEAAKDGEKDLREISKAYDVLKNALPEINNNYGVIKDQELLQFYKQQIVINQNPRKNFFEFNTYFYKNYQANNNGPCTTLPQLLIKKVESFQNKLEQLIKDR</sequence>
<dbReference type="OrthoDB" id="288592at2759"/>
<keyword evidence="3" id="KW-1185">Reference proteome</keyword>
<evidence type="ECO:0000256" key="1">
    <source>
        <dbReference type="SAM" id="MobiDB-lite"/>
    </source>
</evidence>
<dbReference type="RefSeq" id="XP_001433068.1">
    <property type="nucleotide sequence ID" value="XM_001433031.1"/>
</dbReference>
<evidence type="ECO:0000313" key="2">
    <source>
        <dbReference type="EMBL" id="CAK65671.1"/>
    </source>
</evidence>
<dbReference type="OMA" id="EVILYKF"/>